<keyword evidence="3" id="KW-1003">Cell membrane</keyword>
<feature type="transmembrane region" description="Helical" evidence="10">
    <location>
        <begin position="66"/>
        <end position="86"/>
    </location>
</feature>
<dbReference type="PANTHER" id="PTHR11795:SF371">
    <property type="entry name" value="HIGH-AFFINITY BRANCHED-CHAIN AMINO ACID TRANSPORT SYSTEM PERMEASE PROTEIN LIVH"/>
    <property type="match status" value="1"/>
</dbReference>
<keyword evidence="4" id="KW-0997">Cell inner membrane</keyword>
<keyword evidence="2" id="KW-0813">Transport</keyword>
<name>A0A1G7JZ69_9RHOB</name>
<evidence type="ECO:0000256" key="8">
    <source>
        <dbReference type="ARBA" id="ARBA00023136"/>
    </source>
</evidence>
<evidence type="ECO:0000256" key="9">
    <source>
        <dbReference type="ARBA" id="ARBA00037998"/>
    </source>
</evidence>
<sequence length="304" mass="32306">MLDPYILQQLAIGLSLGMIYALMAIGFTLIFGVLNVVNFAHGEVYTIGAFAGLMAISAFGPPLLVVLFIALAAGALAGFGLERLAFRPFRRFSDEASLKSRAMREATLMSSLAMSIIAREAMEMIFGSQFQTVDLAYLINKPIHIGPITIVNGDLIILGVTLVMLGGLQWLLKKSPIGLSIRAVSNNALGAKYCGINTDRTIIITFVIGSAMGALAGILVGLYYGAIFPSMGFTPGIKAFVAMVMGGLSSVPGAVISAIILGLSESLSTSFMPSVWSDMVAYAFLLLTLIFFPQGLFGARRERV</sequence>
<protein>
    <submittedName>
        <fullName evidence="11">Branched-chain amino acid transport system permease protein</fullName>
    </submittedName>
</protein>
<dbReference type="InterPro" id="IPR001851">
    <property type="entry name" value="ABC_transp_permease"/>
</dbReference>
<dbReference type="GO" id="GO:0015188">
    <property type="term" value="F:L-isoleucine transmembrane transporter activity"/>
    <property type="evidence" value="ECO:0007669"/>
    <property type="project" value="TreeGrafter"/>
</dbReference>
<dbReference type="Pfam" id="PF02653">
    <property type="entry name" value="BPD_transp_2"/>
    <property type="match status" value="1"/>
</dbReference>
<evidence type="ECO:0000256" key="1">
    <source>
        <dbReference type="ARBA" id="ARBA00004651"/>
    </source>
</evidence>
<dbReference type="GO" id="GO:0042941">
    <property type="term" value="P:D-alanine transmembrane transport"/>
    <property type="evidence" value="ECO:0007669"/>
    <property type="project" value="TreeGrafter"/>
</dbReference>
<evidence type="ECO:0000256" key="2">
    <source>
        <dbReference type="ARBA" id="ARBA00022448"/>
    </source>
</evidence>
<keyword evidence="7 10" id="KW-1133">Transmembrane helix</keyword>
<comment type="subcellular location">
    <subcellularLocation>
        <location evidence="1">Cell membrane</location>
        <topology evidence="1">Multi-pass membrane protein</topology>
    </subcellularLocation>
</comment>
<dbReference type="AlphaFoldDB" id="A0A1G7JZ69"/>
<dbReference type="GO" id="GO:0015190">
    <property type="term" value="F:L-leucine transmembrane transporter activity"/>
    <property type="evidence" value="ECO:0007669"/>
    <property type="project" value="TreeGrafter"/>
</dbReference>
<dbReference type="CDD" id="cd06582">
    <property type="entry name" value="TM_PBP1_LivH_like"/>
    <property type="match status" value="1"/>
</dbReference>
<comment type="similarity">
    <text evidence="9">Belongs to the binding-protein-dependent transport system permease family. LivHM subfamily.</text>
</comment>
<evidence type="ECO:0000256" key="3">
    <source>
        <dbReference type="ARBA" id="ARBA00022475"/>
    </source>
</evidence>
<evidence type="ECO:0000313" key="11">
    <source>
        <dbReference type="EMBL" id="SDF30233.1"/>
    </source>
</evidence>
<dbReference type="EMBL" id="FNBL01000003">
    <property type="protein sequence ID" value="SDF30233.1"/>
    <property type="molecule type" value="Genomic_DNA"/>
</dbReference>
<feature type="transmembrane region" description="Helical" evidence="10">
    <location>
        <begin position="12"/>
        <end position="37"/>
    </location>
</feature>
<evidence type="ECO:0000256" key="6">
    <source>
        <dbReference type="ARBA" id="ARBA00022970"/>
    </source>
</evidence>
<reference evidence="11 12" key="1">
    <citation type="submission" date="2016-10" db="EMBL/GenBank/DDBJ databases">
        <authorList>
            <person name="de Groot N.N."/>
        </authorList>
    </citation>
    <scope>NUCLEOTIDE SEQUENCE [LARGE SCALE GENOMIC DNA]</scope>
    <source>
        <strain evidence="11 12">DSM 27375</strain>
    </source>
</reference>
<dbReference type="RefSeq" id="WP_074643140.1">
    <property type="nucleotide sequence ID" value="NZ_FNBL01000003.1"/>
</dbReference>
<evidence type="ECO:0000256" key="4">
    <source>
        <dbReference type="ARBA" id="ARBA00022519"/>
    </source>
</evidence>
<accession>A0A1G7JZ69</accession>
<evidence type="ECO:0000256" key="5">
    <source>
        <dbReference type="ARBA" id="ARBA00022692"/>
    </source>
</evidence>
<evidence type="ECO:0000313" key="12">
    <source>
        <dbReference type="Proteomes" id="UP000182284"/>
    </source>
</evidence>
<keyword evidence="5 10" id="KW-0812">Transmembrane</keyword>
<keyword evidence="8 10" id="KW-0472">Membrane</keyword>
<dbReference type="GO" id="GO:0015808">
    <property type="term" value="P:L-alanine transport"/>
    <property type="evidence" value="ECO:0007669"/>
    <property type="project" value="TreeGrafter"/>
</dbReference>
<dbReference type="GO" id="GO:0005304">
    <property type="term" value="F:L-valine transmembrane transporter activity"/>
    <property type="evidence" value="ECO:0007669"/>
    <property type="project" value="TreeGrafter"/>
</dbReference>
<dbReference type="OrthoDB" id="9807115at2"/>
<dbReference type="GO" id="GO:0015192">
    <property type="term" value="F:L-phenylalanine transmembrane transporter activity"/>
    <property type="evidence" value="ECO:0007669"/>
    <property type="project" value="TreeGrafter"/>
</dbReference>
<feature type="transmembrane region" description="Helical" evidence="10">
    <location>
        <begin position="275"/>
        <end position="297"/>
    </location>
</feature>
<dbReference type="Proteomes" id="UP000182284">
    <property type="component" value="Unassembled WGS sequence"/>
</dbReference>
<dbReference type="InterPro" id="IPR052157">
    <property type="entry name" value="BCAA_transport_permease"/>
</dbReference>
<dbReference type="GO" id="GO:0005886">
    <property type="term" value="C:plasma membrane"/>
    <property type="evidence" value="ECO:0007669"/>
    <property type="project" value="UniProtKB-SubCell"/>
</dbReference>
<evidence type="ECO:0000256" key="10">
    <source>
        <dbReference type="SAM" id="Phobius"/>
    </source>
</evidence>
<keyword evidence="6" id="KW-0029">Amino-acid transport</keyword>
<feature type="transmembrane region" description="Helical" evidence="10">
    <location>
        <begin position="150"/>
        <end position="172"/>
    </location>
</feature>
<gene>
    <name evidence="11" type="ORF">SAMN04488117_103266</name>
</gene>
<feature type="transmembrane region" description="Helical" evidence="10">
    <location>
        <begin position="202"/>
        <end position="227"/>
    </location>
</feature>
<evidence type="ECO:0000256" key="7">
    <source>
        <dbReference type="ARBA" id="ARBA00022989"/>
    </source>
</evidence>
<dbReference type="GO" id="GO:1903806">
    <property type="term" value="P:L-isoleucine import across plasma membrane"/>
    <property type="evidence" value="ECO:0007669"/>
    <property type="project" value="TreeGrafter"/>
</dbReference>
<organism evidence="11 12">
    <name type="scientific">Celeribacter baekdonensis</name>
    <dbReference type="NCBI Taxonomy" id="875171"/>
    <lineage>
        <taxon>Bacteria</taxon>
        <taxon>Pseudomonadati</taxon>
        <taxon>Pseudomonadota</taxon>
        <taxon>Alphaproteobacteria</taxon>
        <taxon>Rhodobacterales</taxon>
        <taxon>Roseobacteraceae</taxon>
        <taxon>Celeribacter</taxon>
    </lineage>
</organism>
<dbReference type="PANTHER" id="PTHR11795">
    <property type="entry name" value="BRANCHED-CHAIN AMINO ACID TRANSPORT SYSTEM PERMEASE PROTEIN LIVH"/>
    <property type="match status" value="1"/>
</dbReference>
<proteinExistence type="inferred from homology"/>
<feature type="transmembrane region" description="Helical" evidence="10">
    <location>
        <begin position="239"/>
        <end position="263"/>
    </location>
</feature>